<reference evidence="3" key="1">
    <citation type="submission" date="2021-02" db="EMBL/GenBank/DDBJ databases">
        <title>First Annotated Genome of the Yellow-green Alga Tribonema minus.</title>
        <authorList>
            <person name="Mahan K.M."/>
        </authorList>
    </citation>
    <scope>NUCLEOTIDE SEQUENCE</scope>
    <source>
        <strain evidence="3">UTEX B ZZ1240</strain>
    </source>
</reference>
<comment type="caution">
    <text evidence="3">The sequence shown here is derived from an EMBL/GenBank/DDBJ whole genome shotgun (WGS) entry which is preliminary data.</text>
</comment>
<evidence type="ECO:0000313" key="5">
    <source>
        <dbReference type="Proteomes" id="UP000664859"/>
    </source>
</evidence>
<keyword evidence="2" id="KW-0732">Signal</keyword>
<name>A0A835YZY5_9STRA</name>
<keyword evidence="5" id="KW-1185">Reference proteome</keyword>
<dbReference type="OrthoDB" id="212766at2759"/>
<dbReference type="EMBL" id="JAFCMP010000028">
    <property type="protein sequence ID" value="KAG5190750.1"/>
    <property type="molecule type" value="Genomic_DNA"/>
</dbReference>
<dbReference type="Proteomes" id="UP000664859">
    <property type="component" value="Unassembled WGS sequence"/>
</dbReference>
<evidence type="ECO:0000256" key="2">
    <source>
        <dbReference type="SAM" id="SignalP"/>
    </source>
</evidence>
<sequence length="202" mass="21268">MKASQATAIVALTLASSATAFSPATSTFGGSQLCAAPLQHTCSTQMVFKLGPPKATSAASSRPTAGATTKGLKKTPVASDSSWNGPAVERRRKAQAIAAKKAAEKAAEAGVFSPEQYEKFLDARATVPSGASNYWQRIADKVPGQNAENCKKMASQLLFEKAAGTKKNFFGGYVETIEVKDYVDEDADVMGKLANMFSFGKK</sequence>
<accession>A0A835YZY5</accession>
<evidence type="ECO:0000313" key="4">
    <source>
        <dbReference type="EMBL" id="KAG5190750.1"/>
    </source>
</evidence>
<feature type="chain" id="PRO_5036240399" evidence="2">
    <location>
        <begin position="21"/>
        <end position="202"/>
    </location>
</feature>
<organism evidence="3 5">
    <name type="scientific">Tribonema minus</name>
    <dbReference type="NCBI Taxonomy" id="303371"/>
    <lineage>
        <taxon>Eukaryota</taxon>
        <taxon>Sar</taxon>
        <taxon>Stramenopiles</taxon>
        <taxon>Ochrophyta</taxon>
        <taxon>PX clade</taxon>
        <taxon>Xanthophyceae</taxon>
        <taxon>Tribonematales</taxon>
        <taxon>Tribonemataceae</taxon>
        <taxon>Tribonema</taxon>
    </lineage>
</organism>
<protein>
    <submittedName>
        <fullName evidence="3">Uncharacterized protein</fullName>
    </submittedName>
</protein>
<dbReference type="EMBL" id="JAFCMP010000236">
    <property type="protein sequence ID" value="KAG5182525.1"/>
    <property type="molecule type" value="Genomic_DNA"/>
</dbReference>
<dbReference type="Gene3D" id="1.10.10.60">
    <property type="entry name" value="Homeodomain-like"/>
    <property type="match status" value="1"/>
</dbReference>
<evidence type="ECO:0000256" key="1">
    <source>
        <dbReference type="SAM" id="MobiDB-lite"/>
    </source>
</evidence>
<dbReference type="AlphaFoldDB" id="A0A835YZY5"/>
<feature type="region of interest" description="Disordered" evidence="1">
    <location>
        <begin position="53"/>
        <end position="86"/>
    </location>
</feature>
<gene>
    <name evidence="4" type="ORF">JKP88DRAFT_266759</name>
    <name evidence="3" type="ORF">JKP88DRAFT_318682</name>
</gene>
<evidence type="ECO:0000313" key="3">
    <source>
        <dbReference type="EMBL" id="KAG5182525.1"/>
    </source>
</evidence>
<proteinExistence type="predicted"/>
<feature type="signal peptide" evidence="2">
    <location>
        <begin position="1"/>
        <end position="20"/>
    </location>
</feature>